<accession>A0ACB7WEE8</accession>
<dbReference type="Proteomes" id="UP000827976">
    <property type="component" value="Chromosome 4"/>
</dbReference>
<evidence type="ECO:0000313" key="1">
    <source>
        <dbReference type="EMBL" id="KAH7686287.1"/>
    </source>
</evidence>
<name>A0ACB7WEE8_DIOAL</name>
<reference evidence="2" key="1">
    <citation type="journal article" date="2022" name="Nat. Commun.">
        <title>Chromosome evolution and the genetic basis of agronomically important traits in greater yam.</title>
        <authorList>
            <person name="Bredeson J.V."/>
            <person name="Lyons J.B."/>
            <person name="Oniyinde I.O."/>
            <person name="Okereke N.R."/>
            <person name="Kolade O."/>
            <person name="Nnabue I."/>
            <person name="Nwadili C.O."/>
            <person name="Hribova E."/>
            <person name="Parker M."/>
            <person name="Nwogha J."/>
            <person name="Shu S."/>
            <person name="Carlson J."/>
            <person name="Kariba R."/>
            <person name="Muthemba S."/>
            <person name="Knop K."/>
            <person name="Barton G.J."/>
            <person name="Sherwood A.V."/>
            <person name="Lopez-Montes A."/>
            <person name="Asiedu R."/>
            <person name="Jamnadass R."/>
            <person name="Muchugi A."/>
            <person name="Goodstein D."/>
            <person name="Egesi C.N."/>
            <person name="Featherston J."/>
            <person name="Asfaw A."/>
            <person name="Simpson G.G."/>
            <person name="Dolezel J."/>
            <person name="Hendre P.S."/>
            <person name="Van Deynze A."/>
            <person name="Kumar P.L."/>
            <person name="Obidiegwu J.E."/>
            <person name="Bhattacharjee R."/>
            <person name="Rokhsar D.S."/>
        </authorList>
    </citation>
    <scope>NUCLEOTIDE SEQUENCE [LARGE SCALE GENOMIC DNA]</scope>
    <source>
        <strain evidence="2">cv. TDa95/00328</strain>
    </source>
</reference>
<gene>
    <name evidence="1" type="ORF">IHE45_04G095400</name>
</gene>
<comment type="caution">
    <text evidence="1">The sequence shown here is derived from an EMBL/GenBank/DDBJ whole genome shotgun (WGS) entry which is preliminary data.</text>
</comment>
<proteinExistence type="predicted"/>
<sequence>MAEDKKRGLERFTVVKRSCDPQKDFKESMVEMILEKRIGRPEELERLLACYLALNSDEHHDVIVKVFRQVWFELNRGRFGSECRCCRRVG</sequence>
<evidence type="ECO:0000313" key="2">
    <source>
        <dbReference type="Proteomes" id="UP000827976"/>
    </source>
</evidence>
<organism evidence="1 2">
    <name type="scientific">Dioscorea alata</name>
    <name type="common">Purple yam</name>
    <dbReference type="NCBI Taxonomy" id="55571"/>
    <lineage>
        <taxon>Eukaryota</taxon>
        <taxon>Viridiplantae</taxon>
        <taxon>Streptophyta</taxon>
        <taxon>Embryophyta</taxon>
        <taxon>Tracheophyta</taxon>
        <taxon>Spermatophyta</taxon>
        <taxon>Magnoliopsida</taxon>
        <taxon>Liliopsida</taxon>
        <taxon>Dioscoreales</taxon>
        <taxon>Dioscoreaceae</taxon>
        <taxon>Dioscorea</taxon>
    </lineage>
</organism>
<protein>
    <submittedName>
        <fullName evidence="1">Ovate protein family C-terminal protein</fullName>
    </submittedName>
</protein>
<keyword evidence="2" id="KW-1185">Reference proteome</keyword>
<dbReference type="EMBL" id="CM037014">
    <property type="protein sequence ID" value="KAH7686287.1"/>
    <property type="molecule type" value="Genomic_DNA"/>
</dbReference>